<comment type="pathway">
    <text evidence="9">Amino-acid biosynthesis; L-methionine biosynthesis via salvage pathway; L-methionine from S-methyl-5-thio-alpha-D-ribose 1-phosphate: step 2/6.</text>
</comment>
<dbReference type="InterPro" id="IPR027514">
    <property type="entry name" value="Salvage_MtnB_euk"/>
</dbReference>
<comment type="catalytic activity">
    <reaction evidence="9">
        <text>5-methylsulfanyl-2,3-dioxopentyl phosphate + H2O = 1,2-dihydroxy-5-(methylsulfanyl)pent-1-en-3-one + phosphate</text>
        <dbReference type="Rhea" id="RHEA:21700"/>
        <dbReference type="ChEBI" id="CHEBI:15377"/>
        <dbReference type="ChEBI" id="CHEBI:43474"/>
        <dbReference type="ChEBI" id="CHEBI:49252"/>
        <dbReference type="ChEBI" id="CHEBI:58828"/>
        <dbReference type="EC" id="3.1.3.77"/>
    </reaction>
</comment>
<feature type="binding site" evidence="9">
    <location>
        <position position="253"/>
    </location>
    <ligand>
        <name>Mg(2+)</name>
        <dbReference type="ChEBI" id="CHEBI:18420"/>
    </ligand>
</feature>
<evidence type="ECO:0000256" key="5">
    <source>
        <dbReference type="ARBA" id="ARBA00022842"/>
    </source>
</evidence>
<dbReference type="Gene3D" id="3.40.225.10">
    <property type="entry name" value="Class II aldolase/adducin N-terminal domain"/>
    <property type="match status" value="1"/>
</dbReference>
<comment type="cofactor">
    <cofactor evidence="9">
        <name>Mg(2+)</name>
        <dbReference type="ChEBI" id="CHEBI:18420"/>
    </cofactor>
    <text evidence="9">Binds 1 Mg(2+) ion per subunit.</text>
</comment>
<keyword evidence="8 9" id="KW-0511">Multifunctional enzyme</keyword>
<organism evidence="11 12">
    <name type="scientific">Coccomyxa subellipsoidea</name>
    <dbReference type="NCBI Taxonomy" id="248742"/>
    <lineage>
        <taxon>Eukaryota</taxon>
        <taxon>Viridiplantae</taxon>
        <taxon>Chlorophyta</taxon>
        <taxon>core chlorophytes</taxon>
        <taxon>Trebouxiophyceae</taxon>
        <taxon>Trebouxiophyceae incertae sedis</taxon>
        <taxon>Coccomyxaceae</taxon>
        <taxon>Coccomyxa</taxon>
    </lineage>
</organism>
<comment type="pathway">
    <text evidence="9">Amino-acid biosynthesis; L-methionine biosynthesis via salvage pathway; L-methionine from S-methyl-5-thio-alpha-D-ribose 1-phosphate: step 3/6.</text>
</comment>
<keyword evidence="7 9" id="KW-0456">Lyase</keyword>
<keyword evidence="6 9" id="KW-0486">Methionine biosynthesis</keyword>
<dbReference type="InterPro" id="IPR036409">
    <property type="entry name" value="Aldolase_II/adducin_N_sf"/>
</dbReference>
<dbReference type="NCBIfam" id="TIGR03328">
    <property type="entry name" value="salvage_mtnB"/>
    <property type="match status" value="1"/>
</dbReference>
<dbReference type="InterPro" id="IPR001303">
    <property type="entry name" value="Aldolase_II/adducin_N"/>
</dbReference>
<evidence type="ECO:0000256" key="3">
    <source>
        <dbReference type="ARBA" id="ARBA00022801"/>
    </source>
</evidence>
<dbReference type="EMBL" id="JALJOT010000003">
    <property type="protein sequence ID" value="KAK9916640.1"/>
    <property type="molecule type" value="Genomic_DNA"/>
</dbReference>
<dbReference type="SFLD" id="SFLDG01133">
    <property type="entry name" value="C1.5.4:_Enolase-phosphatase_Li"/>
    <property type="match status" value="1"/>
</dbReference>
<dbReference type="EC" id="4.2.1.109" evidence="9"/>
<comment type="similarity">
    <text evidence="9">In the N-terminal section; belongs to the aldolase class II family. MtnB subfamily.</text>
</comment>
<dbReference type="Pfam" id="PF00702">
    <property type="entry name" value="Hydrolase"/>
    <property type="match status" value="1"/>
</dbReference>
<feature type="domain" description="Class II aldolase/adducin N-terminal" evidence="10">
    <location>
        <begin position="9"/>
        <end position="204"/>
    </location>
</feature>
<feature type="region of interest" description="Methylthioribulose-1-phosphate dehydratase" evidence="9">
    <location>
        <begin position="1"/>
        <end position="212"/>
    </location>
</feature>
<dbReference type="SMART" id="SM01007">
    <property type="entry name" value="Aldolase_II"/>
    <property type="match status" value="1"/>
</dbReference>
<dbReference type="CDD" id="cd01629">
    <property type="entry name" value="HAD_EP"/>
    <property type="match status" value="1"/>
</dbReference>
<comment type="pathway">
    <text evidence="9">Amino-acid biosynthesis; L-methionine biosynthesis via salvage pathway; L-methionine from S-methyl-5-thio-alpha-D-ribose 1-phosphate: step 4/6.</text>
</comment>
<feature type="binding site" evidence="9">
    <location>
        <begin position="387"/>
        <end position="388"/>
    </location>
    <ligand>
        <name>substrate</name>
        <label>2</label>
        <note>for enolase-phosphatase activity</note>
    </ligand>
</feature>
<dbReference type="Gene3D" id="3.40.50.1000">
    <property type="entry name" value="HAD superfamily/HAD-like"/>
    <property type="match status" value="1"/>
</dbReference>
<dbReference type="Proteomes" id="UP001491310">
    <property type="component" value="Unassembled WGS sequence"/>
</dbReference>
<dbReference type="PANTHER" id="PTHR20371">
    <property type="entry name" value="ENOLASE-PHOSPHATASE E1"/>
    <property type="match status" value="1"/>
</dbReference>
<dbReference type="InterPro" id="IPR027505">
    <property type="entry name" value="MtnB_viridiplantae"/>
</dbReference>
<dbReference type="Pfam" id="PF00596">
    <property type="entry name" value="Aldolase_II"/>
    <property type="match status" value="1"/>
</dbReference>
<dbReference type="PANTHER" id="PTHR20371:SF1">
    <property type="entry name" value="ENOLASE-PHOSPHATASE E1"/>
    <property type="match status" value="1"/>
</dbReference>
<feature type="binding site" evidence="9">
    <location>
        <position position="421"/>
    </location>
    <ligand>
        <name>substrate</name>
        <label>2</label>
        <note>for enolase-phosphatase activity</note>
    </ligand>
</feature>
<sequence>MGTVDEAKSLISDMCRIFYNQGWVSGTGGGMSIKVADRIVMAPSGVQKERMVPEDMFVLDSSGNILETPRARPAPYRPPKLSECSPLFMAAYELRGAGAVLHSHSLNAVLATLIDETAKEFKVTHLEMIKGIAGHGYYSNCVVPIIENTARECELTGRLRQAIQDYPESNAVLVRRHGVYVWGKDWIQAKTQAECYDYLFEAAMRMRSLGMNASMPPAPGPLQNGHAHANGEHVSKKVKLAAAAKQPKAIVLDIEGTVAPISFVTETLFPYARQRIRDHLSSTYDTEETQADIVLLRDQSEEDVKAGKASSSIPAASKGKDAVLEAAVASVFAQMDEDRKTTALKALQGHIWRAGFQQGAIKSELFRDVPDSLVRWRNSGIKTYIYSSGSREAQKNLFGHTTAGDLRPYLCGFFDTRIGAKVEAKSYKEIELSLGVDEPRLVTFATDVYGEAVAASEAGWEAVLVVRPGNKPLPADASGHFRVIESLEELLE</sequence>
<reference evidence="11 12" key="1">
    <citation type="journal article" date="2024" name="Nat. Commun.">
        <title>Phylogenomics reveals the evolutionary origins of lichenization in chlorophyte algae.</title>
        <authorList>
            <person name="Puginier C."/>
            <person name="Libourel C."/>
            <person name="Otte J."/>
            <person name="Skaloud P."/>
            <person name="Haon M."/>
            <person name="Grisel S."/>
            <person name="Petersen M."/>
            <person name="Berrin J.G."/>
            <person name="Delaux P.M."/>
            <person name="Dal Grande F."/>
            <person name="Keller J."/>
        </authorList>
    </citation>
    <scope>NUCLEOTIDE SEQUENCE [LARGE SCALE GENOMIC DNA]</scope>
    <source>
        <strain evidence="11 12">SAG 216-7</strain>
    </source>
</reference>
<evidence type="ECO:0000256" key="2">
    <source>
        <dbReference type="ARBA" id="ARBA00022723"/>
    </source>
</evidence>
<dbReference type="Gene3D" id="1.10.720.60">
    <property type="match status" value="1"/>
</dbReference>
<dbReference type="SFLD" id="SFLDS00003">
    <property type="entry name" value="Haloacid_Dehalogenase"/>
    <property type="match status" value="1"/>
</dbReference>
<dbReference type="SUPFAM" id="SSF56784">
    <property type="entry name" value="HAD-like"/>
    <property type="match status" value="1"/>
</dbReference>
<dbReference type="SFLD" id="SFLDG01129">
    <property type="entry name" value="C1.5:_HAD__Beta-PGM__Phosphata"/>
    <property type="match status" value="1"/>
</dbReference>
<evidence type="ECO:0000313" key="12">
    <source>
        <dbReference type="Proteomes" id="UP001491310"/>
    </source>
</evidence>
<dbReference type="InterPro" id="IPR023943">
    <property type="entry name" value="Enolase-ppase_E1"/>
</dbReference>
<evidence type="ECO:0000256" key="8">
    <source>
        <dbReference type="ARBA" id="ARBA00023268"/>
    </source>
</evidence>
<dbReference type="NCBIfam" id="TIGR01691">
    <property type="entry name" value="enolase-ppase"/>
    <property type="match status" value="1"/>
</dbReference>
<dbReference type="HAMAP" id="MF_03116">
    <property type="entry name" value="Salvage_MtnB_euk"/>
    <property type="match status" value="1"/>
</dbReference>
<evidence type="ECO:0000256" key="9">
    <source>
        <dbReference type="HAMAP-Rule" id="MF_03118"/>
    </source>
</evidence>
<evidence type="ECO:0000256" key="6">
    <source>
        <dbReference type="ARBA" id="ARBA00023167"/>
    </source>
</evidence>
<evidence type="ECO:0000256" key="7">
    <source>
        <dbReference type="ARBA" id="ARBA00023239"/>
    </source>
</evidence>
<protein>
    <recommendedName>
        <fullName evidence="9">Probable bifunctional methylthioribulose-1-phosphate dehydratase/enolase-phosphatase E1</fullName>
    </recommendedName>
    <domain>
        <recommendedName>
            <fullName evidence="9">Methylthioribulose-1-phosphate dehydratase</fullName>
            <shortName evidence="9">MTRu-1-P dehydratase</shortName>
            <ecNumber evidence="9">4.2.1.109</ecNumber>
        </recommendedName>
    </domain>
    <domain>
        <recommendedName>
            <fullName evidence="9">Enolase-phosphatase E1</fullName>
            <ecNumber evidence="9">3.1.3.77</ecNumber>
        </recommendedName>
        <alternativeName>
            <fullName evidence="9">2,3-diketo-5-methylthio-1-phosphopentane phosphatase</fullName>
        </alternativeName>
    </domain>
</protein>
<gene>
    <name evidence="11" type="ORF">WJX75_005220</name>
</gene>
<dbReference type="SFLD" id="SFLDF00044">
    <property type="entry name" value="enolase-phosphatase"/>
    <property type="match status" value="1"/>
</dbReference>
<evidence type="ECO:0000259" key="10">
    <source>
        <dbReference type="SMART" id="SM01007"/>
    </source>
</evidence>
<dbReference type="EC" id="3.1.3.77" evidence="9"/>
<dbReference type="SUPFAM" id="SSF53639">
    <property type="entry name" value="AraD/HMP-PK domain-like"/>
    <property type="match status" value="1"/>
</dbReference>
<dbReference type="InterPro" id="IPR036412">
    <property type="entry name" value="HAD-like_sf"/>
</dbReference>
<proteinExistence type="inferred from homology"/>
<keyword evidence="3 9" id="KW-0378">Hydrolase</keyword>
<keyword evidence="1 9" id="KW-0028">Amino-acid biosynthesis</keyword>
<comment type="similarity">
    <text evidence="9">In the C-terminal section; belongs to the HAD-like hydrolase superfamily. MasA/MtnC family.</text>
</comment>
<keyword evidence="2 9" id="KW-0479">Metal-binding</keyword>
<keyword evidence="4 9" id="KW-0862">Zinc</keyword>
<feature type="binding site" evidence="9">
    <location>
        <position position="255"/>
    </location>
    <ligand>
        <name>Mg(2+)</name>
        <dbReference type="ChEBI" id="CHEBI:18420"/>
    </ligand>
</feature>
<keyword evidence="12" id="KW-1185">Reference proteome</keyword>
<dbReference type="InterPro" id="IPR023214">
    <property type="entry name" value="HAD_sf"/>
</dbReference>
<feature type="region of interest" description="Enolase-phosphatase E1" evidence="9">
    <location>
        <begin position="250"/>
        <end position="492"/>
    </location>
</feature>
<feature type="binding site" evidence="9">
    <location>
        <position position="102"/>
    </location>
    <ligand>
        <name>Zn(2+)</name>
        <dbReference type="ChEBI" id="CHEBI:29105"/>
    </ligand>
</feature>
<comment type="caution">
    <text evidence="11">The sequence shown here is derived from an EMBL/GenBank/DDBJ whole genome shotgun (WGS) entry which is preliminary data.</text>
</comment>
<feature type="binding site" evidence="9">
    <location>
        <position position="447"/>
    </location>
    <ligand>
        <name>Mg(2+)</name>
        <dbReference type="ChEBI" id="CHEBI:18420"/>
    </ligand>
</feature>
<feature type="binding site" evidence="9">
    <location>
        <position position="84"/>
    </location>
    <ligand>
        <name>substrate</name>
        <label>1</label>
        <note>for methylthioribulose-1-phosphate dehydratase activity</note>
    </ligand>
</feature>
<keyword evidence="5 9" id="KW-0460">Magnesium</keyword>
<evidence type="ECO:0000256" key="1">
    <source>
        <dbReference type="ARBA" id="ARBA00022605"/>
    </source>
</evidence>
<feature type="binding site" evidence="9">
    <location>
        <position position="177"/>
    </location>
    <ligand>
        <name>Zn(2+)</name>
        <dbReference type="ChEBI" id="CHEBI:29105"/>
    </ligand>
</feature>
<dbReference type="InterPro" id="IPR017714">
    <property type="entry name" value="MethylthioRu-1-P_deHdtase_MtnB"/>
</dbReference>
<comment type="cofactor">
    <cofactor evidence="9">
        <name>Zn(2+)</name>
        <dbReference type="ChEBI" id="CHEBI:29105"/>
    </cofactor>
    <text evidence="9">Binds 1 zinc ion per subunit.</text>
</comment>
<feature type="active site" description="Proton donor/acceptor; for methylthioribulose-1-phosphate dehydratase activity" evidence="9">
    <location>
        <position position="127"/>
    </location>
</feature>
<evidence type="ECO:0000313" key="11">
    <source>
        <dbReference type="EMBL" id="KAK9916640.1"/>
    </source>
</evidence>
<accession>A0ABR2YY02</accession>
<evidence type="ECO:0000256" key="4">
    <source>
        <dbReference type="ARBA" id="ARBA00022833"/>
    </source>
</evidence>
<dbReference type="HAMAP" id="MF_03118">
    <property type="entry name" value="Salvage_MtnBC"/>
    <property type="match status" value="1"/>
</dbReference>
<name>A0ABR2YY02_9CHLO</name>
<feature type="binding site" evidence="9">
    <location>
        <position position="104"/>
    </location>
    <ligand>
        <name>Zn(2+)</name>
        <dbReference type="ChEBI" id="CHEBI:29105"/>
    </ligand>
</feature>
<comment type="catalytic activity">
    <reaction evidence="9">
        <text>5-(methylsulfanyl)-D-ribulose 1-phosphate = 5-methylsulfanyl-2,3-dioxopentyl phosphate + H2O</text>
        <dbReference type="Rhea" id="RHEA:15549"/>
        <dbReference type="ChEBI" id="CHEBI:15377"/>
        <dbReference type="ChEBI" id="CHEBI:58548"/>
        <dbReference type="ChEBI" id="CHEBI:58828"/>
        <dbReference type="EC" id="4.2.1.109"/>
    </reaction>
</comment>